<name>A0A5N7AKW3_9EURO</name>
<dbReference type="Pfam" id="PF02801">
    <property type="entry name" value="Ketoacyl-synt_C"/>
    <property type="match status" value="1"/>
</dbReference>
<evidence type="ECO:0000256" key="3">
    <source>
        <dbReference type="ARBA" id="ARBA00022679"/>
    </source>
</evidence>
<dbReference type="InterPro" id="IPR050091">
    <property type="entry name" value="PKS_NRPS_Biosynth_Enz"/>
</dbReference>
<dbReference type="OrthoDB" id="429813at2759"/>
<evidence type="ECO:0000256" key="2">
    <source>
        <dbReference type="ARBA" id="ARBA00022553"/>
    </source>
</evidence>
<evidence type="ECO:0000256" key="4">
    <source>
        <dbReference type="RuleBase" id="RU003694"/>
    </source>
</evidence>
<feature type="domain" description="Ketosynthase family 3 (KS3)" evidence="5">
    <location>
        <begin position="7"/>
        <end position="391"/>
    </location>
</feature>
<organism evidence="6 7">
    <name type="scientific">Aspergillus caelatus</name>
    <dbReference type="NCBI Taxonomy" id="61420"/>
    <lineage>
        <taxon>Eukaryota</taxon>
        <taxon>Fungi</taxon>
        <taxon>Dikarya</taxon>
        <taxon>Ascomycota</taxon>
        <taxon>Pezizomycotina</taxon>
        <taxon>Eurotiomycetes</taxon>
        <taxon>Eurotiomycetidae</taxon>
        <taxon>Eurotiales</taxon>
        <taxon>Aspergillaceae</taxon>
        <taxon>Aspergillus</taxon>
        <taxon>Aspergillus subgen. Circumdati</taxon>
    </lineage>
</organism>
<keyword evidence="3 4" id="KW-0808">Transferase</keyword>
<reference evidence="6 7" key="1">
    <citation type="submission" date="2019-04" db="EMBL/GenBank/DDBJ databases">
        <title>Friends and foes A comparative genomics studyof 23 Aspergillus species from section Flavi.</title>
        <authorList>
            <consortium name="DOE Joint Genome Institute"/>
            <person name="Kjaerbolling I."/>
            <person name="Vesth T."/>
            <person name="Frisvad J.C."/>
            <person name="Nybo J.L."/>
            <person name="Theobald S."/>
            <person name="Kildgaard S."/>
            <person name="Isbrandt T."/>
            <person name="Kuo A."/>
            <person name="Sato A."/>
            <person name="Lyhne E.K."/>
            <person name="Kogle M.E."/>
            <person name="Wiebenga A."/>
            <person name="Kun R.S."/>
            <person name="Lubbers R.J."/>
            <person name="Makela M.R."/>
            <person name="Barry K."/>
            <person name="Chovatia M."/>
            <person name="Clum A."/>
            <person name="Daum C."/>
            <person name="Haridas S."/>
            <person name="He G."/>
            <person name="LaButti K."/>
            <person name="Lipzen A."/>
            <person name="Mondo S."/>
            <person name="Riley R."/>
            <person name="Salamov A."/>
            <person name="Simmons B.A."/>
            <person name="Magnuson J.K."/>
            <person name="Henrissat B."/>
            <person name="Mortensen U.H."/>
            <person name="Larsen T.O."/>
            <person name="Devries R.P."/>
            <person name="Grigoriev I.V."/>
            <person name="Machida M."/>
            <person name="Baker S.E."/>
            <person name="Andersen M.R."/>
        </authorList>
    </citation>
    <scope>NUCLEOTIDE SEQUENCE [LARGE SCALE GENOMIC DNA]</scope>
    <source>
        <strain evidence="6 7">CBS 763.97</strain>
    </source>
</reference>
<dbReference type="Pfam" id="PF00109">
    <property type="entry name" value="ketoacyl-synt"/>
    <property type="match status" value="1"/>
</dbReference>
<dbReference type="InterPro" id="IPR018201">
    <property type="entry name" value="Ketoacyl_synth_AS"/>
</dbReference>
<dbReference type="InterPro" id="IPR014030">
    <property type="entry name" value="Ketoacyl_synth_N"/>
</dbReference>
<evidence type="ECO:0000313" key="7">
    <source>
        <dbReference type="Proteomes" id="UP000326268"/>
    </source>
</evidence>
<keyword evidence="1" id="KW-0596">Phosphopantetheine</keyword>
<sequence length="475" mass="51824">MVMREEPRAIAIIGMGCKFPGADSLEEYWQLLDDGRSMAEQPPAGRFPTHDHPRSTDKTVFWGNFVRDIEYFDHRFFKKSSREAASMDPQQRLLLEVAYHALESSGYFGPHKQQETDVGCFISVSNFFGFTGPSVSLDTACSSSAVAIDSACKSILHGDCTTAIAGGVSLFTSPHFYQNLTAASFLSSTGATKSFDAGADGYCRGEGIGLIVLKEHSRAVAGGDPILATILSTAIRQSSNQVPITVPYSPSQTALYRKVLRMAGVTPEEVTYLEAHGTGTPIGDPQEFLGIREVFVVEGRRDPLYFASVKGNIGHTEGASGASFTTLNPKIALTPGQLEIPTRTHRVDGPHPHRMYQQRVYKDRSYPPDLQKCTFATAGSTRCQISVVRVQGSTIDVADCLEMHNRLRLGRTGKMNATSVPENIAQKRRPTRKGRVARKKPRYLLESEQCGKAGSNVAGPKEPACYGFEGLSSRK</sequence>
<dbReference type="Gene3D" id="3.40.47.10">
    <property type="match status" value="2"/>
</dbReference>
<dbReference type="InterPro" id="IPR020841">
    <property type="entry name" value="PKS_Beta-ketoAc_synthase_dom"/>
</dbReference>
<dbReference type="SUPFAM" id="SSF53901">
    <property type="entry name" value="Thiolase-like"/>
    <property type="match status" value="1"/>
</dbReference>
<keyword evidence="7" id="KW-1185">Reference proteome</keyword>
<dbReference type="Proteomes" id="UP000326268">
    <property type="component" value="Unassembled WGS sequence"/>
</dbReference>
<dbReference type="PROSITE" id="PS52004">
    <property type="entry name" value="KS3_2"/>
    <property type="match status" value="1"/>
</dbReference>
<dbReference type="GeneID" id="43655922"/>
<dbReference type="PROSITE" id="PS00606">
    <property type="entry name" value="KS3_1"/>
    <property type="match status" value="1"/>
</dbReference>
<dbReference type="SMART" id="SM00825">
    <property type="entry name" value="PKS_KS"/>
    <property type="match status" value="1"/>
</dbReference>
<dbReference type="CDD" id="cd00833">
    <property type="entry name" value="PKS"/>
    <property type="match status" value="1"/>
</dbReference>
<accession>A0A5N7AKW3</accession>
<evidence type="ECO:0000313" key="6">
    <source>
        <dbReference type="EMBL" id="KAE8370455.1"/>
    </source>
</evidence>
<dbReference type="PANTHER" id="PTHR43775">
    <property type="entry name" value="FATTY ACID SYNTHASE"/>
    <property type="match status" value="1"/>
</dbReference>
<dbReference type="GO" id="GO:0004315">
    <property type="term" value="F:3-oxoacyl-[acyl-carrier-protein] synthase activity"/>
    <property type="evidence" value="ECO:0007669"/>
    <property type="project" value="InterPro"/>
</dbReference>
<evidence type="ECO:0000259" key="5">
    <source>
        <dbReference type="PROSITE" id="PS52004"/>
    </source>
</evidence>
<protein>
    <submittedName>
        <fullName evidence="6">Thiolase-like protein</fullName>
    </submittedName>
</protein>
<dbReference type="EMBL" id="ML737565">
    <property type="protein sequence ID" value="KAE8370455.1"/>
    <property type="molecule type" value="Genomic_DNA"/>
</dbReference>
<dbReference type="InterPro" id="IPR016039">
    <property type="entry name" value="Thiolase-like"/>
</dbReference>
<dbReference type="GO" id="GO:0004312">
    <property type="term" value="F:fatty acid synthase activity"/>
    <property type="evidence" value="ECO:0007669"/>
    <property type="project" value="TreeGrafter"/>
</dbReference>
<dbReference type="InterPro" id="IPR014031">
    <property type="entry name" value="Ketoacyl_synth_C"/>
</dbReference>
<proteinExistence type="inferred from homology"/>
<gene>
    <name evidence="6" type="ORF">BDV27DRAFT_152048</name>
</gene>
<dbReference type="PANTHER" id="PTHR43775:SF21">
    <property type="entry name" value="NON-REDUCING POLYKETIDE SYNTHASE AUSA-RELATED"/>
    <property type="match status" value="1"/>
</dbReference>
<comment type="similarity">
    <text evidence="4">Belongs to the thiolase-like superfamily. Beta-ketoacyl-ACP synthases family.</text>
</comment>
<dbReference type="AlphaFoldDB" id="A0A5N7AKW3"/>
<dbReference type="GO" id="GO:0044550">
    <property type="term" value="P:secondary metabolite biosynthetic process"/>
    <property type="evidence" value="ECO:0007669"/>
    <property type="project" value="UniProtKB-ARBA"/>
</dbReference>
<evidence type="ECO:0000256" key="1">
    <source>
        <dbReference type="ARBA" id="ARBA00022450"/>
    </source>
</evidence>
<dbReference type="RefSeq" id="XP_031933536.1">
    <property type="nucleotide sequence ID" value="XM_032071476.1"/>
</dbReference>
<dbReference type="GO" id="GO:0006633">
    <property type="term" value="P:fatty acid biosynthetic process"/>
    <property type="evidence" value="ECO:0007669"/>
    <property type="project" value="InterPro"/>
</dbReference>
<keyword evidence="2" id="KW-0597">Phosphoprotein</keyword>